<protein>
    <submittedName>
        <fullName evidence="2">Uncharacterized protein</fullName>
    </submittedName>
</protein>
<dbReference type="Gene3D" id="3.30.160.180">
    <property type="entry name" value="Putative neuraminyllactose-binding hemagglutinin homolog like domain"/>
    <property type="match status" value="1"/>
</dbReference>
<dbReference type="SUPFAM" id="SSF159594">
    <property type="entry name" value="XCC0632-like"/>
    <property type="match status" value="1"/>
</dbReference>
<sequence>MPSILSTKVIPLLAGLCCAAATAAPTPDYEYPLTNQGEDVGITIAMFHPDLRLAEDVGEIPGYEVELPPYENTQWQYRGQVKLILLDYSNIAEDVNAIYREAYQTEFENAVAENIGRLFTARGFQASGDLEGMAALDTEDRQDVMLTSIPSATLSFMRNVDSRECVEDHCTETGELLLEGQFLYQLVEPVTGSAVAINRLNVHNLGIRHNYVVETRGDETLRDTRVEAVATSVQELHDSIVTKIDEMISRDQLVALVGTIQDLKSGDIKLRER</sequence>
<gene>
    <name evidence="2" type="ORF">RM531_01425</name>
</gene>
<dbReference type="RefSeq" id="WP_311656733.1">
    <property type="nucleotide sequence ID" value="NZ_JAVRHY010000001.1"/>
</dbReference>
<keyword evidence="3" id="KW-1185">Reference proteome</keyword>
<keyword evidence="1" id="KW-0732">Signal</keyword>
<reference evidence="2 3" key="1">
    <citation type="submission" date="2023-09" db="EMBL/GenBank/DDBJ databases">
        <authorList>
            <person name="Rey-Velasco X."/>
        </authorList>
    </citation>
    <scope>NUCLEOTIDE SEQUENCE [LARGE SCALE GENOMIC DNA]</scope>
    <source>
        <strain evidence="2 3">P385</strain>
    </source>
</reference>
<evidence type="ECO:0000313" key="2">
    <source>
        <dbReference type="EMBL" id="MDT0617126.1"/>
    </source>
</evidence>
<dbReference type="InterPro" id="IPR038531">
    <property type="entry name" value="NeuraminylLac-bd_hemagglutn_sf"/>
</dbReference>
<dbReference type="EMBL" id="JAVRHY010000001">
    <property type="protein sequence ID" value="MDT0617126.1"/>
    <property type="molecule type" value="Genomic_DNA"/>
</dbReference>
<accession>A0ABU3B3U1</accession>
<organism evidence="2 3">
    <name type="scientific">Spectribacter acetivorans</name>
    <dbReference type="NCBI Taxonomy" id="3075603"/>
    <lineage>
        <taxon>Bacteria</taxon>
        <taxon>Pseudomonadati</taxon>
        <taxon>Pseudomonadota</taxon>
        <taxon>Gammaproteobacteria</taxon>
        <taxon>Salinisphaerales</taxon>
        <taxon>Salinisphaeraceae</taxon>
        <taxon>Spectribacter</taxon>
    </lineage>
</organism>
<evidence type="ECO:0000256" key="1">
    <source>
        <dbReference type="SAM" id="SignalP"/>
    </source>
</evidence>
<evidence type="ECO:0000313" key="3">
    <source>
        <dbReference type="Proteomes" id="UP001259982"/>
    </source>
</evidence>
<proteinExistence type="predicted"/>
<name>A0ABU3B3U1_9GAMM</name>
<comment type="caution">
    <text evidence="2">The sequence shown here is derived from an EMBL/GenBank/DDBJ whole genome shotgun (WGS) entry which is preliminary data.</text>
</comment>
<feature type="chain" id="PRO_5046039669" evidence="1">
    <location>
        <begin position="24"/>
        <end position="273"/>
    </location>
</feature>
<feature type="signal peptide" evidence="1">
    <location>
        <begin position="1"/>
        <end position="23"/>
    </location>
</feature>
<dbReference type="Proteomes" id="UP001259982">
    <property type="component" value="Unassembled WGS sequence"/>
</dbReference>